<comment type="subcellular location">
    <subcellularLocation>
        <location evidence="1">Nucleus</location>
    </subcellularLocation>
</comment>
<dbReference type="Pfam" id="PF09162">
    <property type="entry name" value="Tap-RNA_bind"/>
    <property type="match status" value="1"/>
</dbReference>
<protein>
    <submittedName>
        <fullName evidence="12">Nuclear RNA export factor 1</fullName>
    </submittedName>
</protein>
<sequence length="653" mass="73809">MRGRFNERRDVRDMRSKNRFIRLGGAHDPDILPTRLDDDDQEPSFQVRVNRQSVNTINRQLGAGGSGMQRMTGGGQNKFTTQNRKVDHRSRIQQQAIAADGGVRKDVVMVFQIKVKHGGTYGLSWIVKQLGSRVEDFKPILPEVDQQNNASFYVKDAEQAESIMMLSNRIRHKETNTALRMWKNEVVAPWRRLSAADVELLNAVIDSRYNGEARALDLAEFSADKRLTGFMFRLTSNNVMLHVLDRIDECYGHLTALSLKSNKLDSLDCTSMLLWATKFVKVLDLSSNEIRKMDQVAKLKGLPVEMVFLEGNPLCDEFTRSSDYLSAVHNIFPRVNMLDGNAVTPILTGVDPLDVGIEPLYRPSYFGDQPQVKELIEGFLLRFYEIYDGDNPLMDRKKLADAYHDEESMFTLTLQNFSNASGKSWKYHPEECFHAYIRQSHNLKQLDKWDTRRAERVHVGAMSIVVALAKLPKTSHLKDSFTLDVSLVTSTLMAFSLSGLFEDGPGVRSGDVPELKYFNRQFVVAPRDASSLVIISDMLFISSLHPPRLEKFKKLQEKAAKNALAPSTSQTMPIVSAVVDVNLTQPPPPIAQMPINGEPDNETKLEMIKQFSQQSGMKPDWSEKCLQDSNWNFEQAGQNFLVARATIPADAFV</sequence>
<accession>A0AAF3F163</accession>
<dbReference type="Gene3D" id="3.30.70.330">
    <property type="match status" value="1"/>
</dbReference>
<dbReference type="SUPFAM" id="SSF54928">
    <property type="entry name" value="RNA-binding domain, RBD"/>
    <property type="match status" value="1"/>
</dbReference>
<dbReference type="PANTHER" id="PTHR10662">
    <property type="entry name" value="NUCLEAR RNA EXPORT FACTOR"/>
    <property type="match status" value="1"/>
</dbReference>
<dbReference type="GO" id="GO:0003723">
    <property type="term" value="F:RNA binding"/>
    <property type="evidence" value="ECO:0007669"/>
    <property type="project" value="InterPro"/>
</dbReference>
<evidence type="ECO:0000256" key="3">
    <source>
        <dbReference type="ARBA" id="ARBA00022448"/>
    </source>
</evidence>
<dbReference type="PROSITE" id="PS51281">
    <property type="entry name" value="TAP_C"/>
    <property type="match status" value="1"/>
</dbReference>
<dbReference type="InterPro" id="IPR015245">
    <property type="entry name" value="Tap_RNA-bd"/>
</dbReference>
<name>A0AAF3F163_9BILA</name>
<dbReference type="GO" id="GO:0005737">
    <property type="term" value="C:cytoplasm"/>
    <property type="evidence" value="ECO:0007669"/>
    <property type="project" value="InterPro"/>
</dbReference>
<dbReference type="CDD" id="cd14342">
    <property type="entry name" value="UBA_TAP-C"/>
    <property type="match status" value="1"/>
</dbReference>
<keyword evidence="4" id="KW-0433">Leucine-rich repeat</keyword>
<dbReference type="SUPFAM" id="SSF46934">
    <property type="entry name" value="UBA-like"/>
    <property type="match status" value="1"/>
</dbReference>
<dbReference type="Pfam" id="PF24048">
    <property type="entry name" value="LRR_NXF1-5"/>
    <property type="match status" value="1"/>
</dbReference>
<dbReference type="InterPro" id="IPR032710">
    <property type="entry name" value="NTF2-like_dom_sf"/>
</dbReference>
<keyword evidence="5" id="KW-0677">Repeat</keyword>
<keyword evidence="3" id="KW-0813">Transport</keyword>
<organism evidence="11 12">
    <name type="scientific">Mesorhabditis belari</name>
    <dbReference type="NCBI Taxonomy" id="2138241"/>
    <lineage>
        <taxon>Eukaryota</taxon>
        <taxon>Metazoa</taxon>
        <taxon>Ecdysozoa</taxon>
        <taxon>Nematoda</taxon>
        <taxon>Chromadorea</taxon>
        <taxon>Rhabditida</taxon>
        <taxon>Rhabditina</taxon>
        <taxon>Rhabditomorpha</taxon>
        <taxon>Rhabditoidea</taxon>
        <taxon>Rhabditidae</taxon>
        <taxon>Mesorhabditinae</taxon>
        <taxon>Mesorhabditis</taxon>
    </lineage>
</organism>
<dbReference type="Gene3D" id="3.80.10.10">
    <property type="entry name" value="Ribonuclease Inhibitor"/>
    <property type="match status" value="1"/>
</dbReference>
<dbReference type="SUPFAM" id="SSF52058">
    <property type="entry name" value="L domain-like"/>
    <property type="match status" value="1"/>
</dbReference>
<dbReference type="SMART" id="SM00804">
    <property type="entry name" value="TAP_C"/>
    <property type="match status" value="1"/>
</dbReference>
<evidence type="ECO:0000256" key="7">
    <source>
        <dbReference type="ARBA" id="ARBA00023242"/>
    </source>
</evidence>
<dbReference type="PROSITE" id="PS50177">
    <property type="entry name" value="NTF2_DOMAIN"/>
    <property type="match status" value="1"/>
</dbReference>
<dbReference type="PANTHER" id="PTHR10662:SF22">
    <property type="entry name" value="NUCLEAR RNA EXPORT FACTOR 1"/>
    <property type="match status" value="1"/>
</dbReference>
<evidence type="ECO:0000313" key="12">
    <source>
        <dbReference type="WBParaSite" id="MBELARI_LOCUS20254"/>
    </source>
</evidence>
<dbReference type="InterPro" id="IPR012677">
    <property type="entry name" value="Nucleotide-bd_a/b_plait_sf"/>
</dbReference>
<evidence type="ECO:0000256" key="2">
    <source>
        <dbReference type="ARBA" id="ARBA00009285"/>
    </source>
</evidence>
<feature type="region of interest" description="Disordered" evidence="8">
    <location>
        <begin position="59"/>
        <end position="87"/>
    </location>
</feature>
<evidence type="ECO:0000256" key="1">
    <source>
        <dbReference type="ARBA" id="ARBA00004123"/>
    </source>
</evidence>
<evidence type="ECO:0000256" key="5">
    <source>
        <dbReference type="ARBA" id="ARBA00022737"/>
    </source>
</evidence>
<dbReference type="FunFam" id="3.80.10.10:FF:000384">
    <property type="entry name" value="Nuclear RNA export factor 1"/>
    <property type="match status" value="1"/>
</dbReference>
<dbReference type="Pfam" id="PF03943">
    <property type="entry name" value="TAP_C"/>
    <property type="match status" value="1"/>
</dbReference>
<dbReference type="FunFam" id="1.10.8.10:FF:000018">
    <property type="entry name" value="Nuclear RNA export factor 1"/>
    <property type="match status" value="1"/>
</dbReference>
<evidence type="ECO:0000256" key="4">
    <source>
        <dbReference type="ARBA" id="ARBA00022614"/>
    </source>
</evidence>
<dbReference type="InterPro" id="IPR030217">
    <property type="entry name" value="NXF_fam"/>
</dbReference>
<feature type="domain" description="NTF2" evidence="9">
    <location>
        <begin position="375"/>
        <end position="541"/>
    </location>
</feature>
<evidence type="ECO:0000256" key="8">
    <source>
        <dbReference type="SAM" id="MobiDB-lite"/>
    </source>
</evidence>
<comment type="similarity">
    <text evidence="2">Belongs to the NXF family.</text>
</comment>
<reference evidence="12" key="1">
    <citation type="submission" date="2024-02" db="UniProtKB">
        <authorList>
            <consortium name="WormBaseParasite"/>
        </authorList>
    </citation>
    <scope>IDENTIFICATION</scope>
</reference>
<dbReference type="InterPro" id="IPR032675">
    <property type="entry name" value="LRR_dom_sf"/>
</dbReference>
<dbReference type="Proteomes" id="UP000887575">
    <property type="component" value="Unassembled WGS sequence"/>
</dbReference>
<proteinExistence type="inferred from homology"/>
<evidence type="ECO:0000256" key="6">
    <source>
        <dbReference type="ARBA" id="ARBA00022816"/>
    </source>
</evidence>
<dbReference type="InterPro" id="IPR009060">
    <property type="entry name" value="UBA-like_sf"/>
</dbReference>
<keyword evidence="6" id="KW-0509">mRNA transport</keyword>
<dbReference type="InterPro" id="IPR018222">
    <property type="entry name" value="Nuclear_transport_factor_2_euk"/>
</dbReference>
<dbReference type="Gene3D" id="1.10.8.10">
    <property type="entry name" value="DNA helicase RuvA subunit, C-terminal domain"/>
    <property type="match status" value="1"/>
</dbReference>
<dbReference type="InterPro" id="IPR035979">
    <property type="entry name" value="RBD_domain_sf"/>
</dbReference>
<dbReference type="Gene3D" id="3.10.450.50">
    <property type="match status" value="1"/>
</dbReference>
<evidence type="ECO:0000313" key="11">
    <source>
        <dbReference type="Proteomes" id="UP000887575"/>
    </source>
</evidence>
<dbReference type="GO" id="GO:0005634">
    <property type="term" value="C:nucleus"/>
    <property type="evidence" value="ECO:0007669"/>
    <property type="project" value="UniProtKB-SubCell"/>
</dbReference>
<feature type="domain" description="TAP-C" evidence="10">
    <location>
        <begin position="602"/>
        <end position="653"/>
    </location>
</feature>
<evidence type="ECO:0000259" key="9">
    <source>
        <dbReference type="PROSITE" id="PS50177"/>
    </source>
</evidence>
<evidence type="ECO:0000259" key="10">
    <source>
        <dbReference type="PROSITE" id="PS51281"/>
    </source>
</evidence>
<dbReference type="Pfam" id="PF22602">
    <property type="entry name" value="NXF_NTF2"/>
    <property type="match status" value="1"/>
</dbReference>
<dbReference type="SUPFAM" id="SSF54427">
    <property type="entry name" value="NTF2-like"/>
    <property type="match status" value="1"/>
</dbReference>
<dbReference type="InterPro" id="IPR005637">
    <property type="entry name" value="TAP_C_dom"/>
</dbReference>
<dbReference type="InterPro" id="IPR057125">
    <property type="entry name" value="NXF1/2/3/5-like_LRR"/>
</dbReference>
<dbReference type="AlphaFoldDB" id="A0AAF3F163"/>
<keyword evidence="7" id="KW-0539">Nucleus</keyword>
<dbReference type="GO" id="GO:0016973">
    <property type="term" value="P:poly(A)+ mRNA export from nucleus"/>
    <property type="evidence" value="ECO:0007669"/>
    <property type="project" value="TreeGrafter"/>
</dbReference>
<dbReference type="InterPro" id="IPR002075">
    <property type="entry name" value="NTF2_dom"/>
</dbReference>
<keyword evidence="11" id="KW-1185">Reference proteome</keyword>
<feature type="compositionally biased region" description="Gly residues" evidence="8">
    <location>
        <begin position="62"/>
        <end position="76"/>
    </location>
</feature>
<dbReference type="WBParaSite" id="MBELARI_LOCUS20254">
    <property type="protein sequence ID" value="MBELARI_LOCUS20254"/>
    <property type="gene ID" value="MBELARI_LOCUS20254"/>
</dbReference>